<dbReference type="AlphaFoldDB" id="A0A2H9U8C2"/>
<comment type="caution">
    <text evidence="11">The sequence shown here is derived from an EMBL/GenBank/DDBJ whole genome shotgun (WGS) entry which is preliminary data.</text>
</comment>
<dbReference type="RefSeq" id="WP_100292774.1">
    <property type="nucleotide sequence ID" value="NZ_PGGC01000021.1"/>
</dbReference>
<protein>
    <recommendedName>
        <fullName evidence="2">Negative regulator of flagellin synthesis</fullName>
    </recommendedName>
    <alternativeName>
        <fullName evidence="8">Anti-sigma-28 factor</fullName>
    </alternativeName>
</protein>
<dbReference type="InterPro" id="IPR035890">
    <property type="entry name" value="Anti-sigma-28_factor_FlgM_sf"/>
</dbReference>
<evidence type="ECO:0000256" key="9">
    <source>
        <dbReference type="SAM" id="MobiDB-lite"/>
    </source>
</evidence>
<accession>A0A2H9U8C2</accession>
<feature type="region of interest" description="Disordered" evidence="9">
    <location>
        <begin position="1"/>
        <end position="33"/>
    </location>
</feature>
<keyword evidence="3" id="KW-0678">Repressor</keyword>
<evidence type="ECO:0000256" key="1">
    <source>
        <dbReference type="ARBA" id="ARBA00005322"/>
    </source>
</evidence>
<evidence type="ECO:0000259" key="10">
    <source>
        <dbReference type="Pfam" id="PF04316"/>
    </source>
</evidence>
<dbReference type="SUPFAM" id="SSF101498">
    <property type="entry name" value="Anti-sigma factor FlgM"/>
    <property type="match status" value="1"/>
</dbReference>
<dbReference type="InterPro" id="IPR007412">
    <property type="entry name" value="FlgM"/>
</dbReference>
<feature type="domain" description="Anti-sigma-28 factor FlgM C-terminal" evidence="10">
    <location>
        <begin position="41"/>
        <end position="94"/>
    </location>
</feature>
<gene>
    <name evidence="11" type="primary">flgM</name>
    <name evidence="11" type="ORF">CUC53_02935</name>
</gene>
<dbReference type="Proteomes" id="UP000235861">
    <property type="component" value="Unassembled WGS sequence"/>
</dbReference>
<comment type="similarity">
    <text evidence="1">Belongs to the FlgM family.</text>
</comment>
<keyword evidence="4" id="KW-1005">Bacterial flagellum biogenesis</keyword>
<keyword evidence="11" id="KW-0966">Cell projection</keyword>
<evidence type="ECO:0000256" key="8">
    <source>
        <dbReference type="ARBA" id="ARBA00030117"/>
    </source>
</evidence>
<evidence type="ECO:0000256" key="2">
    <source>
        <dbReference type="ARBA" id="ARBA00017823"/>
    </source>
</evidence>
<keyword evidence="5" id="KW-0805">Transcription regulation</keyword>
<dbReference type="Pfam" id="PF04316">
    <property type="entry name" value="FlgM"/>
    <property type="match status" value="1"/>
</dbReference>
<comment type="function">
    <text evidence="7">Responsible for the coupling of flagellin expression to flagellar assembly by preventing expression of the flagellin genes when a component of the middle class of proteins is defective. It negatively regulates flagellar genes by inhibiting the activity of FliA by directly binding to FliA.</text>
</comment>
<evidence type="ECO:0000256" key="7">
    <source>
        <dbReference type="ARBA" id="ARBA00024739"/>
    </source>
</evidence>
<dbReference type="GO" id="GO:0044781">
    <property type="term" value="P:bacterial-type flagellum organization"/>
    <property type="evidence" value="ECO:0007669"/>
    <property type="project" value="UniProtKB-KW"/>
</dbReference>
<name>A0A2H9U8C2_9GAMM</name>
<evidence type="ECO:0000313" key="11">
    <source>
        <dbReference type="EMBL" id="PJG60248.1"/>
    </source>
</evidence>
<organism evidence="11 12">
    <name type="scientific">Aeromonas cavernicola</name>
    <dbReference type="NCBI Taxonomy" id="1006623"/>
    <lineage>
        <taxon>Bacteria</taxon>
        <taxon>Pseudomonadati</taxon>
        <taxon>Pseudomonadota</taxon>
        <taxon>Gammaproteobacteria</taxon>
        <taxon>Aeromonadales</taxon>
        <taxon>Aeromonadaceae</taxon>
        <taxon>Aeromonas</taxon>
    </lineage>
</organism>
<dbReference type="InterPro" id="IPR031316">
    <property type="entry name" value="FlgM_C"/>
</dbReference>
<sequence length="105" mass="11566">MAINNINTTNSRLQNSNSSQNPDGKSVNYSSDNKASAIKSDSVYLTSEAKSLHKMYHTLDTAPTDNESRVENIKKSIANGDYKVNADTVAKKMFSFEAELTKSLE</sequence>
<dbReference type="NCBIfam" id="TIGR03824">
    <property type="entry name" value="FlgM_jcvi"/>
    <property type="match status" value="1"/>
</dbReference>
<feature type="compositionally biased region" description="Low complexity" evidence="9">
    <location>
        <begin position="7"/>
        <end position="21"/>
    </location>
</feature>
<evidence type="ECO:0000256" key="6">
    <source>
        <dbReference type="ARBA" id="ARBA00023163"/>
    </source>
</evidence>
<proteinExistence type="inferred from homology"/>
<evidence type="ECO:0000256" key="4">
    <source>
        <dbReference type="ARBA" id="ARBA00022795"/>
    </source>
</evidence>
<reference evidence="11 12" key="1">
    <citation type="submission" date="2017-11" db="EMBL/GenBank/DDBJ databases">
        <title>Draft genome sequence of environmental isolate Aeromonas cavernicola sp. nov. MDC 2508.</title>
        <authorList>
            <person name="Colston S.M."/>
            <person name="Navarro A."/>
            <person name="Martinez-Murcia A.J."/>
            <person name="Graf J."/>
        </authorList>
    </citation>
    <scope>NUCLEOTIDE SEQUENCE [LARGE SCALE GENOMIC DNA]</scope>
    <source>
        <strain evidence="11 12">MDC 2508</strain>
    </source>
</reference>
<keyword evidence="11" id="KW-0969">Cilium</keyword>
<dbReference type="EMBL" id="PGGC01000021">
    <property type="protein sequence ID" value="PJG60248.1"/>
    <property type="molecule type" value="Genomic_DNA"/>
</dbReference>
<evidence type="ECO:0000256" key="3">
    <source>
        <dbReference type="ARBA" id="ARBA00022491"/>
    </source>
</evidence>
<evidence type="ECO:0000313" key="12">
    <source>
        <dbReference type="Proteomes" id="UP000235861"/>
    </source>
</evidence>
<evidence type="ECO:0000256" key="5">
    <source>
        <dbReference type="ARBA" id="ARBA00023015"/>
    </source>
</evidence>
<dbReference type="GO" id="GO:0045892">
    <property type="term" value="P:negative regulation of DNA-templated transcription"/>
    <property type="evidence" value="ECO:0007669"/>
    <property type="project" value="InterPro"/>
</dbReference>
<keyword evidence="12" id="KW-1185">Reference proteome</keyword>
<keyword evidence="6" id="KW-0804">Transcription</keyword>
<dbReference type="OrthoDB" id="5592959at2"/>
<keyword evidence="11" id="KW-0282">Flagellum</keyword>